<feature type="binding site" evidence="12">
    <location>
        <begin position="79"/>
        <end position="81"/>
    </location>
    <ligand>
        <name>L-histidine</name>
        <dbReference type="ChEBI" id="CHEBI:57595"/>
    </ligand>
</feature>
<feature type="binding site" evidence="12">
    <location>
        <begin position="260"/>
        <end position="261"/>
    </location>
    <ligand>
        <name>L-histidine</name>
        <dbReference type="ChEBI" id="CHEBI:57595"/>
    </ligand>
</feature>
<comment type="catalytic activity">
    <reaction evidence="10 11">
        <text>tRNA(His) + L-histidine + ATP = L-histidyl-tRNA(His) + AMP + diphosphate + H(+)</text>
        <dbReference type="Rhea" id="RHEA:17313"/>
        <dbReference type="Rhea" id="RHEA-COMP:9665"/>
        <dbReference type="Rhea" id="RHEA-COMP:9689"/>
        <dbReference type="ChEBI" id="CHEBI:15378"/>
        <dbReference type="ChEBI" id="CHEBI:30616"/>
        <dbReference type="ChEBI" id="CHEBI:33019"/>
        <dbReference type="ChEBI" id="CHEBI:57595"/>
        <dbReference type="ChEBI" id="CHEBI:78442"/>
        <dbReference type="ChEBI" id="CHEBI:78527"/>
        <dbReference type="ChEBI" id="CHEBI:456215"/>
        <dbReference type="EC" id="6.1.1.21"/>
    </reaction>
</comment>
<dbReference type="EMBL" id="JACHON010000001">
    <property type="protein sequence ID" value="MBB6511905.1"/>
    <property type="molecule type" value="Genomic_DNA"/>
</dbReference>
<dbReference type="GO" id="GO:0005524">
    <property type="term" value="F:ATP binding"/>
    <property type="evidence" value="ECO:0007669"/>
    <property type="project" value="UniProtKB-UniRule"/>
</dbReference>
<comment type="subcellular location">
    <subcellularLocation>
        <location evidence="1 11">Cytoplasm</location>
    </subcellularLocation>
</comment>
<evidence type="ECO:0000313" key="14">
    <source>
        <dbReference type="EMBL" id="MBB6511905.1"/>
    </source>
</evidence>
<evidence type="ECO:0000256" key="2">
    <source>
        <dbReference type="ARBA" id="ARBA00008226"/>
    </source>
</evidence>
<dbReference type="GO" id="GO:0005737">
    <property type="term" value="C:cytoplasm"/>
    <property type="evidence" value="ECO:0007669"/>
    <property type="project" value="UniProtKB-SubCell"/>
</dbReference>
<dbReference type="GO" id="GO:0016740">
    <property type="term" value="F:transferase activity"/>
    <property type="evidence" value="ECO:0007669"/>
    <property type="project" value="UniProtKB-ARBA"/>
</dbReference>
<sequence>MKAPRGTQDIIPGVSEKWQFVEKQLIDISRRYNYKEIRTPIFEHTELFQRGVGETTDIVQKEMYTFKDKGDRSITLRPEGTASVVRSFVEHKMFGSPNQPVKLFYTGPMFRYERPQQGRMRQFVQFGVEALGSADPAIDAEVISLAMNLYRELGLQSLKLIINSLGDKESRNNHREALIAHFQPVKGELCEDCQTRLEQNPLRVLDCKQDREHEAMKTAPSILDFLSDDSSAYFTKVKAYLDEMNIPYEVDPNLVRGLDYYNHTAFEIMSDAEGFGAITTLSGGGRYNGLVQDLGGPETPGIGFALSIERLLMALEAEGIDLPIDESLDCFVVALGDEASIKAAGIVNTLRNAGIQAEKDYQERKMKAQFKAANRLNAKFVLVLGVEELQEGYATVKNMETGEQENIVFDEIPVYLEQNL</sequence>
<proteinExistence type="inferred from homology"/>
<evidence type="ECO:0000256" key="5">
    <source>
        <dbReference type="ARBA" id="ARBA00022598"/>
    </source>
</evidence>
<comment type="caution">
    <text evidence="14">The sequence shown here is derived from an EMBL/GenBank/DDBJ whole genome shotgun (WGS) entry which is preliminary data.</text>
</comment>
<evidence type="ECO:0000256" key="7">
    <source>
        <dbReference type="ARBA" id="ARBA00022840"/>
    </source>
</evidence>
<dbReference type="Proteomes" id="UP000572212">
    <property type="component" value="Unassembled WGS sequence"/>
</dbReference>
<dbReference type="NCBIfam" id="TIGR00442">
    <property type="entry name" value="hisS"/>
    <property type="match status" value="1"/>
</dbReference>
<evidence type="ECO:0000256" key="12">
    <source>
        <dbReference type="PIRSR" id="PIRSR001549-1"/>
    </source>
</evidence>
<feature type="binding site" evidence="12">
    <location>
        <position position="129"/>
    </location>
    <ligand>
        <name>L-histidine</name>
        <dbReference type="ChEBI" id="CHEBI:57595"/>
    </ligand>
</feature>
<dbReference type="HAMAP" id="MF_00127">
    <property type="entry name" value="His_tRNA_synth"/>
    <property type="match status" value="1"/>
</dbReference>
<evidence type="ECO:0000313" key="15">
    <source>
        <dbReference type="Proteomes" id="UP000572212"/>
    </source>
</evidence>
<dbReference type="SUPFAM" id="SSF55681">
    <property type="entry name" value="Class II aaRS and biotin synthetases"/>
    <property type="match status" value="1"/>
</dbReference>
<organism evidence="14 15">
    <name type="scientific">Gracilibacillus halotolerans</name>
    <dbReference type="NCBI Taxonomy" id="74386"/>
    <lineage>
        <taxon>Bacteria</taxon>
        <taxon>Bacillati</taxon>
        <taxon>Bacillota</taxon>
        <taxon>Bacilli</taxon>
        <taxon>Bacillales</taxon>
        <taxon>Bacillaceae</taxon>
        <taxon>Gracilibacillus</taxon>
    </lineage>
</organism>
<keyword evidence="8 11" id="KW-0648">Protein biosynthesis</keyword>
<dbReference type="GO" id="GO:0004821">
    <property type="term" value="F:histidine-tRNA ligase activity"/>
    <property type="evidence" value="ECO:0007669"/>
    <property type="project" value="UniProtKB-UniRule"/>
</dbReference>
<keyword evidence="9 11" id="KW-0030">Aminoacyl-tRNA synthetase</keyword>
<accession>A0A841RL35</accession>
<dbReference type="InterPro" id="IPR015807">
    <property type="entry name" value="His-tRNA-ligase"/>
</dbReference>
<feature type="binding site" evidence="12">
    <location>
        <position position="256"/>
    </location>
    <ligand>
        <name>L-histidine</name>
        <dbReference type="ChEBI" id="CHEBI:57595"/>
    </ligand>
</feature>
<dbReference type="PANTHER" id="PTHR43707">
    <property type="entry name" value="HISTIDYL-TRNA SYNTHETASE"/>
    <property type="match status" value="1"/>
</dbReference>
<evidence type="ECO:0000256" key="6">
    <source>
        <dbReference type="ARBA" id="ARBA00022741"/>
    </source>
</evidence>
<dbReference type="PROSITE" id="PS50862">
    <property type="entry name" value="AA_TRNA_LIGASE_II"/>
    <property type="match status" value="1"/>
</dbReference>
<dbReference type="PIRSF" id="PIRSF001549">
    <property type="entry name" value="His-tRNA_synth"/>
    <property type="match status" value="1"/>
</dbReference>
<dbReference type="InterPro" id="IPR041715">
    <property type="entry name" value="HisRS-like_core"/>
</dbReference>
<keyword evidence="5 11" id="KW-0436">Ligase</keyword>
<dbReference type="InterPro" id="IPR033656">
    <property type="entry name" value="HisRS_anticodon"/>
</dbReference>
<dbReference type="InterPro" id="IPR036621">
    <property type="entry name" value="Anticodon-bd_dom_sf"/>
</dbReference>
<dbReference type="InterPro" id="IPR004154">
    <property type="entry name" value="Anticodon-bd"/>
</dbReference>
<dbReference type="Gene3D" id="3.30.930.10">
    <property type="entry name" value="Bira Bifunctional Protein, Domain 2"/>
    <property type="match status" value="1"/>
</dbReference>
<dbReference type="InterPro" id="IPR004516">
    <property type="entry name" value="HisRS/HisZ"/>
</dbReference>
<dbReference type="GO" id="GO:0006427">
    <property type="term" value="P:histidyl-tRNA aminoacylation"/>
    <property type="evidence" value="ECO:0007669"/>
    <property type="project" value="UniProtKB-UniRule"/>
</dbReference>
<feature type="domain" description="Aminoacyl-transfer RNA synthetases class-II family profile" evidence="13">
    <location>
        <begin position="1"/>
        <end position="323"/>
    </location>
</feature>
<feature type="binding site" evidence="12">
    <location>
        <position position="111"/>
    </location>
    <ligand>
        <name>L-histidine</name>
        <dbReference type="ChEBI" id="CHEBI:57595"/>
    </ligand>
</feature>
<dbReference type="Gene3D" id="3.40.50.800">
    <property type="entry name" value="Anticodon-binding domain"/>
    <property type="match status" value="1"/>
</dbReference>
<evidence type="ECO:0000256" key="3">
    <source>
        <dbReference type="ARBA" id="ARBA00011738"/>
    </source>
</evidence>
<evidence type="ECO:0000256" key="9">
    <source>
        <dbReference type="ARBA" id="ARBA00023146"/>
    </source>
</evidence>
<evidence type="ECO:0000256" key="8">
    <source>
        <dbReference type="ARBA" id="ARBA00022917"/>
    </source>
</evidence>
<evidence type="ECO:0000259" key="13">
    <source>
        <dbReference type="PROSITE" id="PS50862"/>
    </source>
</evidence>
<evidence type="ECO:0000256" key="4">
    <source>
        <dbReference type="ARBA" id="ARBA00022490"/>
    </source>
</evidence>
<dbReference type="CDD" id="cd00773">
    <property type="entry name" value="HisRS-like_core"/>
    <property type="match status" value="1"/>
</dbReference>
<dbReference type="FunFam" id="3.30.930.10:FF:000005">
    <property type="entry name" value="Histidine--tRNA ligase"/>
    <property type="match status" value="1"/>
</dbReference>
<dbReference type="GO" id="GO:0140096">
    <property type="term" value="F:catalytic activity, acting on a protein"/>
    <property type="evidence" value="ECO:0007669"/>
    <property type="project" value="UniProtKB-ARBA"/>
</dbReference>
<keyword evidence="6 11" id="KW-0547">Nucleotide-binding</keyword>
<reference evidence="14 15" key="1">
    <citation type="submission" date="2020-08" db="EMBL/GenBank/DDBJ databases">
        <title>Genomic Encyclopedia of Type Strains, Phase IV (KMG-IV): sequencing the most valuable type-strain genomes for metagenomic binning, comparative biology and taxonomic classification.</title>
        <authorList>
            <person name="Goeker M."/>
        </authorList>
    </citation>
    <scope>NUCLEOTIDE SEQUENCE [LARGE SCALE GENOMIC DNA]</scope>
    <source>
        <strain evidence="14 15">DSM 11805</strain>
    </source>
</reference>
<name>A0A841RL35_9BACI</name>
<dbReference type="RefSeq" id="WP_184244546.1">
    <property type="nucleotide sequence ID" value="NZ_BAAACU010000022.1"/>
</dbReference>
<dbReference type="InterPro" id="IPR045864">
    <property type="entry name" value="aa-tRNA-synth_II/BPL/LPL"/>
</dbReference>
<dbReference type="Pfam" id="PF03129">
    <property type="entry name" value="HGTP_anticodon"/>
    <property type="match status" value="1"/>
</dbReference>
<keyword evidence="4 11" id="KW-0963">Cytoplasm</keyword>
<keyword evidence="15" id="KW-1185">Reference proteome</keyword>
<dbReference type="Pfam" id="PF13393">
    <property type="entry name" value="tRNA-synt_His"/>
    <property type="match status" value="1"/>
</dbReference>
<dbReference type="AlphaFoldDB" id="A0A841RL35"/>
<protein>
    <recommendedName>
        <fullName evidence="11">Histidine--tRNA ligase</fullName>
        <ecNumber evidence="11">6.1.1.21</ecNumber>
    </recommendedName>
    <alternativeName>
        <fullName evidence="11">Histidyl-tRNA synthetase</fullName>
        <shortName evidence="11">HisRS</shortName>
    </alternativeName>
</protein>
<evidence type="ECO:0000256" key="11">
    <source>
        <dbReference type="HAMAP-Rule" id="MF_00127"/>
    </source>
</evidence>
<dbReference type="InterPro" id="IPR006195">
    <property type="entry name" value="aa-tRNA-synth_II"/>
</dbReference>
<dbReference type="CDD" id="cd00859">
    <property type="entry name" value="HisRS_anticodon"/>
    <property type="match status" value="1"/>
</dbReference>
<feature type="binding site" evidence="12">
    <location>
        <position position="125"/>
    </location>
    <ligand>
        <name>L-histidine</name>
        <dbReference type="ChEBI" id="CHEBI:57595"/>
    </ligand>
</feature>
<dbReference type="PANTHER" id="PTHR43707:SF1">
    <property type="entry name" value="HISTIDINE--TRNA LIGASE, MITOCHONDRIAL-RELATED"/>
    <property type="match status" value="1"/>
</dbReference>
<dbReference type="EC" id="6.1.1.21" evidence="11"/>
<gene>
    <name evidence="11" type="primary">hisS</name>
    <name evidence="14" type="ORF">GGQ92_000672</name>
</gene>
<evidence type="ECO:0000256" key="10">
    <source>
        <dbReference type="ARBA" id="ARBA00047639"/>
    </source>
</evidence>
<dbReference type="SUPFAM" id="SSF52954">
    <property type="entry name" value="Class II aaRS ABD-related"/>
    <property type="match status" value="1"/>
</dbReference>
<keyword evidence="7 11" id="KW-0067">ATP-binding</keyword>
<comment type="subunit">
    <text evidence="3 11">Homodimer.</text>
</comment>
<evidence type="ECO:0000256" key="1">
    <source>
        <dbReference type="ARBA" id="ARBA00004496"/>
    </source>
</evidence>
<comment type="similarity">
    <text evidence="2 11">Belongs to the class-II aminoacyl-tRNA synthetase family.</text>
</comment>